<dbReference type="InterPro" id="IPR002204">
    <property type="entry name" value="3-OH-isobutyrate_DH-rel_CS"/>
</dbReference>
<dbReference type="PIRSF" id="PIRSF000103">
    <property type="entry name" value="HIBADH"/>
    <property type="match status" value="1"/>
</dbReference>
<dbReference type="PROSITE" id="PS00895">
    <property type="entry name" value="3_HYDROXYISOBUT_DH"/>
    <property type="match status" value="1"/>
</dbReference>
<dbReference type="InterPro" id="IPR051265">
    <property type="entry name" value="HIBADH-related_NP60_sf"/>
</dbReference>
<accession>A0ABX7LDN4</accession>
<evidence type="ECO:0000313" key="5">
    <source>
        <dbReference type="Proteomes" id="UP000663452"/>
    </source>
</evidence>
<dbReference type="Gene3D" id="3.40.50.720">
    <property type="entry name" value="NAD(P)-binding Rossmann-like Domain"/>
    <property type="match status" value="1"/>
</dbReference>
<dbReference type="SUPFAM" id="SSF48179">
    <property type="entry name" value="6-phosphogluconate dehydrogenase C-terminal domain-like"/>
    <property type="match status" value="1"/>
</dbReference>
<dbReference type="InterPro" id="IPR008927">
    <property type="entry name" value="6-PGluconate_DH-like_C_sf"/>
</dbReference>
<dbReference type="InterPro" id="IPR013328">
    <property type="entry name" value="6PGD_dom2"/>
</dbReference>
<organism evidence="4 5">
    <name type="scientific">Paenibacillus tianjinensis</name>
    <dbReference type="NCBI Taxonomy" id="2810347"/>
    <lineage>
        <taxon>Bacteria</taxon>
        <taxon>Bacillati</taxon>
        <taxon>Bacillota</taxon>
        <taxon>Bacilli</taxon>
        <taxon>Bacillales</taxon>
        <taxon>Paenibacillaceae</taxon>
        <taxon>Paenibacillus</taxon>
    </lineage>
</organism>
<comment type="similarity">
    <text evidence="1">Belongs to the HIBADH-related family.</text>
</comment>
<name>A0ABX7LDN4_9BACL</name>
<evidence type="ECO:0000259" key="3">
    <source>
        <dbReference type="Pfam" id="PF03446"/>
    </source>
</evidence>
<protein>
    <submittedName>
        <fullName evidence="4">NAD(P)-dependent oxidoreductase</fullName>
    </submittedName>
</protein>
<evidence type="ECO:0000256" key="2">
    <source>
        <dbReference type="ARBA" id="ARBA00023002"/>
    </source>
</evidence>
<dbReference type="Gene3D" id="1.10.1040.10">
    <property type="entry name" value="N-(1-d-carboxylethyl)-l-norvaline Dehydrogenase, domain 2"/>
    <property type="match status" value="1"/>
</dbReference>
<evidence type="ECO:0000313" key="4">
    <source>
        <dbReference type="EMBL" id="QSF46239.1"/>
    </source>
</evidence>
<dbReference type="Proteomes" id="UP000663452">
    <property type="component" value="Chromosome"/>
</dbReference>
<dbReference type="RefSeq" id="WP_206103731.1">
    <property type="nucleotide sequence ID" value="NZ_CP070969.1"/>
</dbReference>
<dbReference type="InterPro" id="IPR015815">
    <property type="entry name" value="HIBADH-related"/>
</dbReference>
<dbReference type="PANTHER" id="PTHR43580">
    <property type="entry name" value="OXIDOREDUCTASE GLYR1-RELATED"/>
    <property type="match status" value="1"/>
</dbReference>
<proteinExistence type="inferred from homology"/>
<sequence length="276" mass="29871">MTTPIGFIGLGNMGQAMAFNLIKAGYTLRVYNRTAGKAEPLVALGAEFVSRPSEAATKGNIVITMVTDDSALEDIVRSEGFMERLGRGGLHLSMSTVSPATSRQLADFHDEYGSHYVEAPVFGPPEAATSRKLWFCIAGSKEAKKRALPLLDAMGQGIFDFGERIGSALIVKICGNFISFTAMEAMMEACRMAQKNGINPSEMMEMLSRTMFTAPVYQNFGKLIALNAEQITLQGLPNSWIAAKDIGLFKERAVMAETETPLANLLNDLISESPSP</sequence>
<dbReference type="InterPro" id="IPR006115">
    <property type="entry name" value="6PGDH_NADP-bd"/>
</dbReference>
<dbReference type="InterPro" id="IPR036291">
    <property type="entry name" value="NAD(P)-bd_dom_sf"/>
</dbReference>
<dbReference type="SUPFAM" id="SSF51735">
    <property type="entry name" value="NAD(P)-binding Rossmann-fold domains"/>
    <property type="match status" value="1"/>
</dbReference>
<keyword evidence="2" id="KW-0560">Oxidoreductase</keyword>
<dbReference type="EMBL" id="CP070969">
    <property type="protein sequence ID" value="QSF46239.1"/>
    <property type="molecule type" value="Genomic_DNA"/>
</dbReference>
<reference evidence="4 5" key="1">
    <citation type="submission" date="2021-02" db="EMBL/GenBank/DDBJ databases">
        <title>Paenibacillus tianjinensis sp. nov.</title>
        <authorList>
            <person name="Liu H."/>
        </authorList>
    </citation>
    <scope>NUCLEOTIDE SEQUENCE [LARGE SCALE GENOMIC DNA]</scope>
    <source>
        <strain evidence="4 5">TB2019</strain>
    </source>
</reference>
<gene>
    <name evidence="4" type="ORF">JRJ22_06460</name>
</gene>
<dbReference type="PANTHER" id="PTHR43580:SF2">
    <property type="entry name" value="CYTOKINE-LIKE NUCLEAR FACTOR N-PAC"/>
    <property type="match status" value="1"/>
</dbReference>
<evidence type="ECO:0000256" key="1">
    <source>
        <dbReference type="ARBA" id="ARBA00009080"/>
    </source>
</evidence>
<keyword evidence="5" id="KW-1185">Reference proteome</keyword>
<feature type="domain" description="6-phosphogluconate dehydrogenase NADP-binding" evidence="3">
    <location>
        <begin position="5"/>
        <end position="159"/>
    </location>
</feature>
<dbReference type="Pfam" id="PF03446">
    <property type="entry name" value="NAD_binding_2"/>
    <property type="match status" value="1"/>
</dbReference>